<feature type="compositionally biased region" description="Basic and acidic residues" evidence="1">
    <location>
        <begin position="54"/>
        <end position="82"/>
    </location>
</feature>
<evidence type="ECO:0000313" key="4">
    <source>
        <dbReference type="Proteomes" id="UP001219568"/>
    </source>
</evidence>
<dbReference type="EMBL" id="JAQJZL010000001">
    <property type="protein sequence ID" value="KAJ6056962.1"/>
    <property type="molecule type" value="Genomic_DNA"/>
</dbReference>
<evidence type="ECO:0000256" key="1">
    <source>
        <dbReference type="SAM" id="MobiDB-lite"/>
    </source>
</evidence>
<feature type="compositionally biased region" description="Polar residues" evidence="1">
    <location>
        <begin position="83"/>
        <end position="93"/>
    </location>
</feature>
<feature type="compositionally biased region" description="Polar residues" evidence="1">
    <location>
        <begin position="43"/>
        <end position="53"/>
    </location>
</feature>
<reference evidence="2" key="2">
    <citation type="submission" date="2023-01" db="EMBL/GenBank/DDBJ databases">
        <authorList>
            <person name="Petersen C."/>
        </authorList>
    </citation>
    <scope>NUCLEOTIDE SEQUENCE</scope>
    <source>
        <strain evidence="2">IBT 15450</strain>
    </source>
</reference>
<dbReference type="Proteomes" id="UP001219568">
    <property type="component" value="Unassembled WGS sequence"/>
</dbReference>
<evidence type="ECO:0000313" key="3">
    <source>
        <dbReference type="EMBL" id="KAJ6057024.1"/>
    </source>
</evidence>
<proteinExistence type="predicted"/>
<reference evidence="2" key="1">
    <citation type="journal article" date="2023" name="IMA Fungus">
        <title>Comparative genomic study of the Penicillium genus elucidates a diverse pangenome and 15 lateral gene transfer events.</title>
        <authorList>
            <person name="Petersen C."/>
            <person name="Sorensen T."/>
            <person name="Nielsen M.R."/>
            <person name="Sondergaard T.E."/>
            <person name="Sorensen J.L."/>
            <person name="Fitzpatrick D.A."/>
            <person name="Frisvad J.C."/>
            <person name="Nielsen K.L."/>
        </authorList>
    </citation>
    <scope>NUCLEOTIDE SEQUENCE</scope>
    <source>
        <strain evidence="2">IBT 15450</strain>
    </source>
</reference>
<sequence>MAYFTTAERVPMGYDASIGIDRAHQPKGSASSTFGTEVKQHTSRQNGKVSGQSIEDRDQGYQRRREDGHKIGQNDPMTKSEQETNSWRPGTSN</sequence>
<accession>A0AAD6IM62</accession>
<comment type="caution">
    <text evidence="2">The sequence shown here is derived from an EMBL/GenBank/DDBJ whole genome shotgun (WGS) entry which is preliminary data.</text>
</comment>
<feature type="region of interest" description="Disordered" evidence="1">
    <location>
        <begin position="21"/>
        <end position="93"/>
    </location>
</feature>
<dbReference type="AlphaFoldDB" id="A0AAD6IM62"/>
<dbReference type="EMBL" id="JAQJZL010000001">
    <property type="protein sequence ID" value="KAJ6057024.1"/>
    <property type="molecule type" value="Genomic_DNA"/>
</dbReference>
<organism evidence="2 4">
    <name type="scientific">Penicillium canescens</name>
    <dbReference type="NCBI Taxonomy" id="5083"/>
    <lineage>
        <taxon>Eukaryota</taxon>
        <taxon>Fungi</taxon>
        <taxon>Dikarya</taxon>
        <taxon>Ascomycota</taxon>
        <taxon>Pezizomycotina</taxon>
        <taxon>Eurotiomycetes</taxon>
        <taxon>Eurotiomycetidae</taxon>
        <taxon>Eurotiales</taxon>
        <taxon>Aspergillaceae</taxon>
        <taxon>Penicillium</taxon>
    </lineage>
</organism>
<name>A0AAD6IM62_PENCN</name>
<evidence type="ECO:0000313" key="2">
    <source>
        <dbReference type="EMBL" id="KAJ6056962.1"/>
    </source>
</evidence>
<keyword evidence="4" id="KW-1185">Reference proteome</keyword>
<gene>
    <name evidence="2" type="ORF">N7460_000236</name>
    <name evidence="3" type="ORF">N7460_000298</name>
</gene>
<protein>
    <submittedName>
        <fullName evidence="2">Uncharacterized protein</fullName>
    </submittedName>
</protein>